<dbReference type="AlphaFoldDB" id="A0A1H9JEQ5"/>
<keyword evidence="3" id="KW-1185">Reference proteome</keyword>
<gene>
    <name evidence="2" type="ORF">SAMN05421756_106178</name>
</gene>
<keyword evidence="1" id="KW-0472">Membrane</keyword>
<name>A0A1H9JEQ5_9ACTN</name>
<dbReference type="STRING" id="1036181.SAMN05421756_106178"/>
<evidence type="ECO:0000256" key="1">
    <source>
        <dbReference type="SAM" id="Phobius"/>
    </source>
</evidence>
<dbReference type="RefSeq" id="WP_091182299.1">
    <property type="nucleotide sequence ID" value="NZ_FOFA01000006.1"/>
</dbReference>
<reference evidence="3" key="1">
    <citation type="submission" date="2016-10" db="EMBL/GenBank/DDBJ databases">
        <authorList>
            <person name="Varghese N."/>
            <person name="Submissions S."/>
        </authorList>
    </citation>
    <scope>NUCLEOTIDE SEQUENCE [LARGE SCALE GENOMIC DNA]</scope>
    <source>
        <strain evidence="3">CGMCC 4.6856</strain>
    </source>
</reference>
<keyword evidence="1" id="KW-1133">Transmembrane helix</keyword>
<keyword evidence="1" id="KW-0812">Transmembrane</keyword>
<sequence length="277" mass="28848">MTKCADAERTAAALRGLDPAATTTLSEDERRRADAALARIVATPDHEAGSTPGDRPRRRIRGLGPAALLAAGVVALSMVLTGGPAFADWTATPTPLTLRAAATAAETCRSGLAVPLEDPHVVLAERRGGWTSVLLDAPTGEAACLMPDDLVGTSGAAARGRRFFGSYDPEHVEVPPPASDGLVETESMSGTVAVPRRLHLGTVDGLFIWVTGYAGSDVTRVTVHPPVGPDVVASLVDGRFAAWWPAGAARVDNPGLSEAWTYTVTLDDGTTRQVQAR</sequence>
<organism evidence="2 3">
    <name type="scientific">Microlunatus flavus</name>
    <dbReference type="NCBI Taxonomy" id="1036181"/>
    <lineage>
        <taxon>Bacteria</taxon>
        <taxon>Bacillati</taxon>
        <taxon>Actinomycetota</taxon>
        <taxon>Actinomycetes</taxon>
        <taxon>Propionibacteriales</taxon>
        <taxon>Propionibacteriaceae</taxon>
        <taxon>Microlunatus</taxon>
    </lineage>
</organism>
<feature type="transmembrane region" description="Helical" evidence="1">
    <location>
        <begin position="66"/>
        <end position="87"/>
    </location>
</feature>
<dbReference type="Proteomes" id="UP000198504">
    <property type="component" value="Unassembled WGS sequence"/>
</dbReference>
<evidence type="ECO:0000313" key="2">
    <source>
        <dbReference type="EMBL" id="SEQ85273.1"/>
    </source>
</evidence>
<evidence type="ECO:0000313" key="3">
    <source>
        <dbReference type="Proteomes" id="UP000198504"/>
    </source>
</evidence>
<dbReference type="EMBL" id="FOFA01000006">
    <property type="protein sequence ID" value="SEQ85273.1"/>
    <property type="molecule type" value="Genomic_DNA"/>
</dbReference>
<protein>
    <submittedName>
        <fullName evidence="2">Uncharacterized protein</fullName>
    </submittedName>
</protein>
<accession>A0A1H9JEQ5</accession>
<proteinExistence type="predicted"/>
<dbReference type="OrthoDB" id="3293457at2"/>